<feature type="non-terminal residue" evidence="1">
    <location>
        <position position="1"/>
    </location>
</feature>
<feature type="non-terminal residue" evidence="1">
    <location>
        <position position="101"/>
    </location>
</feature>
<comment type="caution">
    <text evidence="1">The sequence shown here is derived from an EMBL/GenBank/DDBJ whole genome shotgun (WGS) entry which is preliminary data.</text>
</comment>
<gene>
    <name evidence="1" type="ORF">SPARVUS_LOCUS8428115</name>
</gene>
<dbReference type="Proteomes" id="UP001162483">
    <property type="component" value="Unassembled WGS sequence"/>
</dbReference>
<dbReference type="EMBL" id="CATNWA010014822">
    <property type="protein sequence ID" value="CAI9576308.1"/>
    <property type="molecule type" value="Genomic_DNA"/>
</dbReference>
<name>A0ABN9DUX1_9NEOB</name>
<keyword evidence="2" id="KW-1185">Reference proteome</keyword>
<evidence type="ECO:0000313" key="2">
    <source>
        <dbReference type="Proteomes" id="UP001162483"/>
    </source>
</evidence>
<protein>
    <submittedName>
        <fullName evidence="1">Uncharacterized protein</fullName>
    </submittedName>
</protein>
<reference evidence="1" key="1">
    <citation type="submission" date="2023-05" db="EMBL/GenBank/DDBJ databases">
        <authorList>
            <person name="Stuckert A."/>
        </authorList>
    </citation>
    <scope>NUCLEOTIDE SEQUENCE</scope>
</reference>
<sequence>ISCALTLGSHLCGWCRCGSARKSVQPHPPHRGMWTRRWVPLILMARRPHWKTQPYWESRFPCGLRFQKKCRDFFPACHGARESIEMNRLSCPRKTWPTRPH</sequence>
<proteinExistence type="predicted"/>
<organism evidence="1 2">
    <name type="scientific">Staurois parvus</name>
    <dbReference type="NCBI Taxonomy" id="386267"/>
    <lineage>
        <taxon>Eukaryota</taxon>
        <taxon>Metazoa</taxon>
        <taxon>Chordata</taxon>
        <taxon>Craniata</taxon>
        <taxon>Vertebrata</taxon>
        <taxon>Euteleostomi</taxon>
        <taxon>Amphibia</taxon>
        <taxon>Batrachia</taxon>
        <taxon>Anura</taxon>
        <taxon>Neobatrachia</taxon>
        <taxon>Ranoidea</taxon>
        <taxon>Ranidae</taxon>
        <taxon>Staurois</taxon>
    </lineage>
</organism>
<accession>A0ABN9DUX1</accession>
<evidence type="ECO:0000313" key="1">
    <source>
        <dbReference type="EMBL" id="CAI9576308.1"/>
    </source>
</evidence>